<reference evidence="5" key="1">
    <citation type="submission" date="2017-02" db="EMBL/GenBank/DDBJ databases">
        <authorList>
            <person name="Varghese N."/>
            <person name="Submissions S."/>
        </authorList>
    </citation>
    <scope>NUCLEOTIDE SEQUENCE [LARGE SCALE GENOMIC DNA]</scope>
    <source>
        <strain evidence="5">DSM 23546</strain>
    </source>
</reference>
<dbReference type="GO" id="GO:0005975">
    <property type="term" value="P:carbohydrate metabolic process"/>
    <property type="evidence" value="ECO:0007669"/>
    <property type="project" value="InterPro"/>
</dbReference>
<dbReference type="EMBL" id="FUYL01000008">
    <property type="protein sequence ID" value="SKB66891.1"/>
    <property type="molecule type" value="Genomic_DNA"/>
</dbReference>
<dbReference type="Gene3D" id="2.60.120.200">
    <property type="match status" value="1"/>
</dbReference>
<feature type="domain" description="GH16" evidence="3">
    <location>
        <begin position="28"/>
        <end position="298"/>
    </location>
</feature>
<dbReference type="PANTHER" id="PTHR10963:SF55">
    <property type="entry name" value="GLYCOSIDE HYDROLASE FAMILY 16 PROTEIN"/>
    <property type="match status" value="1"/>
</dbReference>
<evidence type="ECO:0000313" key="5">
    <source>
        <dbReference type="Proteomes" id="UP000190339"/>
    </source>
</evidence>
<keyword evidence="5" id="KW-1185">Reference proteome</keyword>
<evidence type="ECO:0000259" key="3">
    <source>
        <dbReference type="PROSITE" id="PS51762"/>
    </source>
</evidence>
<dbReference type="Pfam" id="PF00722">
    <property type="entry name" value="Glyco_hydro_16"/>
    <property type="match status" value="1"/>
</dbReference>
<dbReference type="Proteomes" id="UP000190339">
    <property type="component" value="Unassembled WGS sequence"/>
</dbReference>
<evidence type="ECO:0000256" key="1">
    <source>
        <dbReference type="ARBA" id="ARBA00006865"/>
    </source>
</evidence>
<gene>
    <name evidence="4" type="ORF">SAMN05660866_02730</name>
</gene>
<dbReference type="RefSeq" id="WP_079513162.1">
    <property type="nucleotide sequence ID" value="NZ_CAXBOB010000077.1"/>
</dbReference>
<dbReference type="AlphaFoldDB" id="A0A1T5D5N6"/>
<feature type="signal peptide" evidence="2">
    <location>
        <begin position="1"/>
        <end position="23"/>
    </location>
</feature>
<feature type="chain" id="PRO_5012617349" evidence="2">
    <location>
        <begin position="24"/>
        <end position="298"/>
    </location>
</feature>
<dbReference type="GO" id="GO:0004553">
    <property type="term" value="F:hydrolase activity, hydrolyzing O-glycosyl compounds"/>
    <property type="evidence" value="ECO:0007669"/>
    <property type="project" value="InterPro"/>
</dbReference>
<dbReference type="InterPro" id="IPR013320">
    <property type="entry name" value="ConA-like_dom_sf"/>
</dbReference>
<dbReference type="PANTHER" id="PTHR10963">
    <property type="entry name" value="GLYCOSYL HYDROLASE-RELATED"/>
    <property type="match status" value="1"/>
</dbReference>
<keyword evidence="4" id="KW-0378">Hydrolase</keyword>
<keyword evidence="2" id="KW-0732">Signal</keyword>
<dbReference type="PROSITE" id="PS51257">
    <property type="entry name" value="PROKAR_LIPOPROTEIN"/>
    <property type="match status" value="1"/>
</dbReference>
<protein>
    <submittedName>
        <fullName evidence="4">Glycosyl hydrolases family 16</fullName>
    </submittedName>
</protein>
<proteinExistence type="inferred from homology"/>
<dbReference type="STRING" id="561365.SAMN05660866_02730"/>
<name>A0A1T5D5N6_9FLAO</name>
<dbReference type="OrthoDB" id="9809583at2"/>
<dbReference type="PROSITE" id="PS51762">
    <property type="entry name" value="GH16_2"/>
    <property type="match status" value="1"/>
</dbReference>
<sequence>MKNYRLISILLTIFIFACSSSNVSEPEAEITQSPDPKPEEIENDINNPDNVDYWDNAELVWSDEFEGVSLSTENWALETGGNGWGNNELQNYQAEGNTEVSDGTLKITAKRNTDNTIEGAFTSARLNSKQSFKFGRMEIRAKLPEYKGNGTWPALWMLGSNIQSVGWPACGEIDMMEYVSFKPNKTHFTIHSTANNHTNGTEITSGAVDLESIEEEFHNFGILWSSKYIKFYVDDIENVQFMFRRPTSSTVENWPFSNNFYFLMNIAVGGNWGGLEGVDMSIFPATMEVDYIRVYQVN</sequence>
<dbReference type="SUPFAM" id="SSF49899">
    <property type="entry name" value="Concanavalin A-like lectins/glucanases"/>
    <property type="match status" value="1"/>
</dbReference>
<dbReference type="InterPro" id="IPR050546">
    <property type="entry name" value="Glycosyl_Hydrlase_16"/>
</dbReference>
<dbReference type="CDD" id="cd08023">
    <property type="entry name" value="GH16_laminarinase_like"/>
    <property type="match status" value="1"/>
</dbReference>
<accession>A0A1T5D5N6</accession>
<dbReference type="InterPro" id="IPR000757">
    <property type="entry name" value="Beta-glucanase-like"/>
</dbReference>
<organism evidence="4 5">
    <name type="scientific">Maribacter arcticus</name>
    <dbReference type="NCBI Taxonomy" id="561365"/>
    <lineage>
        <taxon>Bacteria</taxon>
        <taxon>Pseudomonadati</taxon>
        <taxon>Bacteroidota</taxon>
        <taxon>Flavobacteriia</taxon>
        <taxon>Flavobacteriales</taxon>
        <taxon>Flavobacteriaceae</taxon>
        <taxon>Maribacter</taxon>
    </lineage>
</organism>
<evidence type="ECO:0000256" key="2">
    <source>
        <dbReference type="SAM" id="SignalP"/>
    </source>
</evidence>
<evidence type="ECO:0000313" key="4">
    <source>
        <dbReference type="EMBL" id="SKB66891.1"/>
    </source>
</evidence>
<comment type="similarity">
    <text evidence="1">Belongs to the glycosyl hydrolase 16 family.</text>
</comment>